<dbReference type="EMBL" id="JABFAD010000011">
    <property type="protein sequence ID" value="MBA0813004.1"/>
    <property type="molecule type" value="Genomic_DNA"/>
</dbReference>
<gene>
    <name evidence="1" type="ORF">Gohar_026899</name>
</gene>
<protein>
    <submittedName>
        <fullName evidence="1">Uncharacterized protein</fullName>
    </submittedName>
</protein>
<evidence type="ECO:0000313" key="1">
    <source>
        <dbReference type="EMBL" id="MBA0813004.1"/>
    </source>
</evidence>
<keyword evidence="2" id="KW-1185">Reference proteome</keyword>
<name>A0A7J9HUJ1_9ROSI</name>
<accession>A0A7J9HUJ1</accession>
<comment type="caution">
    <text evidence="1">The sequence shown here is derived from an EMBL/GenBank/DDBJ whole genome shotgun (WGS) entry which is preliminary data.</text>
</comment>
<dbReference type="AlphaFoldDB" id="A0A7J9HUJ1"/>
<organism evidence="1 2">
    <name type="scientific">Gossypium harknessii</name>
    <dbReference type="NCBI Taxonomy" id="34285"/>
    <lineage>
        <taxon>Eukaryota</taxon>
        <taxon>Viridiplantae</taxon>
        <taxon>Streptophyta</taxon>
        <taxon>Embryophyta</taxon>
        <taxon>Tracheophyta</taxon>
        <taxon>Spermatophyta</taxon>
        <taxon>Magnoliopsida</taxon>
        <taxon>eudicotyledons</taxon>
        <taxon>Gunneridae</taxon>
        <taxon>Pentapetalae</taxon>
        <taxon>rosids</taxon>
        <taxon>malvids</taxon>
        <taxon>Malvales</taxon>
        <taxon>Malvaceae</taxon>
        <taxon>Malvoideae</taxon>
        <taxon>Gossypium</taxon>
    </lineage>
</organism>
<sequence>MDLIEILDKQLDSYLTVSLNRSMSSFIKSLLVPCDKEHVDKLYETFFTLVELPSVKLINGSFPPMMSFSYI</sequence>
<dbReference type="Proteomes" id="UP000593560">
    <property type="component" value="Unassembled WGS sequence"/>
</dbReference>
<proteinExistence type="predicted"/>
<evidence type="ECO:0000313" key="2">
    <source>
        <dbReference type="Proteomes" id="UP000593560"/>
    </source>
</evidence>
<reference evidence="1 2" key="1">
    <citation type="journal article" date="2019" name="Genome Biol. Evol.">
        <title>Insights into the evolution of the New World diploid cottons (Gossypium, subgenus Houzingenia) based on genome sequencing.</title>
        <authorList>
            <person name="Grover C.E."/>
            <person name="Arick M.A. 2nd"/>
            <person name="Thrash A."/>
            <person name="Conover J.L."/>
            <person name="Sanders W.S."/>
            <person name="Peterson D.G."/>
            <person name="Frelichowski J.E."/>
            <person name="Scheffler J.A."/>
            <person name="Scheffler B.E."/>
            <person name="Wendel J.F."/>
        </authorList>
    </citation>
    <scope>NUCLEOTIDE SEQUENCE [LARGE SCALE GENOMIC DNA]</scope>
    <source>
        <strain evidence="1">0</strain>
        <tissue evidence="1">Leaf</tissue>
    </source>
</reference>